<dbReference type="InterPro" id="IPR005467">
    <property type="entry name" value="His_kinase_dom"/>
</dbReference>
<dbReference type="InterPro" id="IPR011712">
    <property type="entry name" value="Sig_transdc_His_kin_sub3_dim/P"/>
</dbReference>
<evidence type="ECO:0000256" key="1">
    <source>
        <dbReference type="ARBA" id="ARBA00000085"/>
    </source>
</evidence>
<reference evidence="10" key="2">
    <citation type="journal article" date="2016" name="Int. J. Syst. Evol. Microbiol.">
        <title>Complete genome sequence and cell structure of Limnochorda pilosa, a Gram-negative spore-former within the phylum Firmicutes.</title>
        <authorList>
            <person name="Watanabe M."/>
            <person name="Kojima H."/>
            <person name="Fukui M."/>
        </authorList>
    </citation>
    <scope>NUCLEOTIDE SEQUENCE [LARGE SCALE GENOMIC DNA]</scope>
    <source>
        <strain evidence="10">HC45</strain>
    </source>
</reference>
<dbReference type="Gene3D" id="3.30.450.40">
    <property type="match status" value="2"/>
</dbReference>
<evidence type="ECO:0000256" key="3">
    <source>
        <dbReference type="ARBA" id="ARBA00012438"/>
    </source>
</evidence>
<feature type="domain" description="Phytochrome chromophore attachment site" evidence="7">
    <location>
        <begin position="257"/>
        <end position="335"/>
    </location>
</feature>
<keyword evidence="10" id="KW-1185">Reference proteome</keyword>
<evidence type="ECO:0000259" key="8">
    <source>
        <dbReference type="PROSITE" id="PS50109"/>
    </source>
</evidence>
<dbReference type="InterPro" id="IPR050482">
    <property type="entry name" value="Sensor_HK_TwoCompSys"/>
</dbReference>
<dbReference type="GO" id="GO:0000155">
    <property type="term" value="F:phosphorelay sensor kinase activity"/>
    <property type="evidence" value="ECO:0007669"/>
    <property type="project" value="InterPro"/>
</dbReference>
<keyword evidence="5 9" id="KW-0418">Kinase</keyword>
<dbReference type="Proteomes" id="UP000065807">
    <property type="component" value="Chromosome"/>
</dbReference>
<dbReference type="Pfam" id="PF13185">
    <property type="entry name" value="GAF_2"/>
    <property type="match status" value="2"/>
</dbReference>
<dbReference type="PROSITE" id="PS50046">
    <property type="entry name" value="PHYTOCHROME_2"/>
    <property type="match status" value="1"/>
</dbReference>
<dbReference type="STRING" id="1555112.LIP_2690"/>
<dbReference type="PANTHER" id="PTHR24421:SF61">
    <property type="entry name" value="OXYGEN SENSOR HISTIDINE KINASE NREB"/>
    <property type="match status" value="1"/>
</dbReference>
<dbReference type="InterPro" id="IPR003594">
    <property type="entry name" value="HATPase_dom"/>
</dbReference>
<protein>
    <recommendedName>
        <fullName evidence="3">histidine kinase</fullName>
        <ecNumber evidence="3">2.7.13.3</ecNumber>
    </recommendedName>
</protein>
<dbReference type="KEGG" id="lpil:LIP_2690"/>
<evidence type="ECO:0000256" key="6">
    <source>
        <dbReference type="ARBA" id="ARBA00023012"/>
    </source>
</evidence>
<dbReference type="InterPro" id="IPR016132">
    <property type="entry name" value="Phyto_chromo_attachment"/>
</dbReference>
<dbReference type="Pfam" id="PF02518">
    <property type="entry name" value="HATPase_c"/>
    <property type="match status" value="1"/>
</dbReference>
<evidence type="ECO:0000256" key="2">
    <source>
        <dbReference type="ARBA" id="ARBA00006402"/>
    </source>
</evidence>
<dbReference type="PANTHER" id="PTHR24421">
    <property type="entry name" value="NITRATE/NITRITE SENSOR PROTEIN NARX-RELATED"/>
    <property type="match status" value="1"/>
</dbReference>
<dbReference type="AlphaFoldDB" id="A0A0K2SN27"/>
<comment type="catalytic activity">
    <reaction evidence="1">
        <text>ATP + protein L-histidine = ADP + protein N-phospho-L-histidine.</text>
        <dbReference type="EC" id="2.7.13.3"/>
    </reaction>
</comment>
<dbReference type="PROSITE" id="PS50109">
    <property type="entry name" value="HIS_KIN"/>
    <property type="match status" value="1"/>
</dbReference>
<proteinExistence type="inferred from homology"/>
<dbReference type="SMART" id="SM00065">
    <property type="entry name" value="GAF"/>
    <property type="match status" value="2"/>
</dbReference>
<accession>A0A0K2SN27</accession>
<dbReference type="GO" id="GO:0016020">
    <property type="term" value="C:membrane"/>
    <property type="evidence" value="ECO:0007669"/>
    <property type="project" value="InterPro"/>
</dbReference>
<sequence length="621" mass="67986">MNAVSSSHPALQAGAHGGAFFARSFALARDAGQAERALEGPEDLEQRVEERTRELARSLETSQRQADEMRTLLAIQRALTGADDPQDVLQRIADEARRLTGARRALIFLVDGDDLAVTVWSGEERPEAVAGFRMPIRSSATGRMMLSGEPVRIADARRDRRINPEIHRRTGFRSLLSVPLLSGSTPVGAISCADKIEGTFDDVDERVLSMLASGAVLGIQNARLHRTERERRREAEERRRVAESLRDTLALLNSDRPLEEILKHLVRQAADLLGTDTGALYRLHPDGRGPTIQAVVGLPEEHVASMAMPVGMAAVGKAMQERRPVVIPDMAQVIPPELAADPELRRHLEGLVTHFRGILGLPVAAGTEVYGGFVLYYREPRTFSKEELATAGSLGDQAALAIQNARLRSQAEASAAAAERSRLARDLHDAVTQTLFSANLIAEVLPRLWERKPEEGWRRLEELRQLTRGALAEMRTLLLELRPAALVEAKLPDLLRHLAEAVTGRARIPVDLRVEGERRLAPDVQVALYRIAQEALNNVAHHAAAGRAEVDLRCSPGGVALRVRDDGRGFDPASVAPQHLGLGIMRERAQAIGARIRIESQAGRGTDVVVEWEEDQGVGGR</sequence>
<evidence type="ECO:0000256" key="4">
    <source>
        <dbReference type="ARBA" id="ARBA00022679"/>
    </source>
</evidence>
<dbReference type="EC" id="2.7.13.3" evidence="3"/>
<evidence type="ECO:0000256" key="5">
    <source>
        <dbReference type="ARBA" id="ARBA00022777"/>
    </source>
</evidence>
<keyword evidence="4" id="KW-0808">Transferase</keyword>
<dbReference type="GO" id="GO:0046983">
    <property type="term" value="F:protein dimerization activity"/>
    <property type="evidence" value="ECO:0007669"/>
    <property type="project" value="InterPro"/>
</dbReference>
<dbReference type="Gene3D" id="3.30.565.10">
    <property type="entry name" value="Histidine kinase-like ATPase, C-terminal domain"/>
    <property type="match status" value="1"/>
</dbReference>
<dbReference type="CDD" id="cd16917">
    <property type="entry name" value="HATPase_UhpB-NarQ-NarX-like"/>
    <property type="match status" value="1"/>
</dbReference>
<dbReference type="InterPro" id="IPR003018">
    <property type="entry name" value="GAF"/>
</dbReference>
<evidence type="ECO:0000313" key="9">
    <source>
        <dbReference type="EMBL" id="BAS28520.1"/>
    </source>
</evidence>
<dbReference type="InterPro" id="IPR036890">
    <property type="entry name" value="HATPase_C_sf"/>
</dbReference>
<dbReference type="Pfam" id="PF07730">
    <property type="entry name" value="HisKA_3"/>
    <property type="match status" value="1"/>
</dbReference>
<organism evidence="9 10">
    <name type="scientific">Limnochorda pilosa</name>
    <dbReference type="NCBI Taxonomy" id="1555112"/>
    <lineage>
        <taxon>Bacteria</taxon>
        <taxon>Bacillati</taxon>
        <taxon>Bacillota</taxon>
        <taxon>Limnochordia</taxon>
        <taxon>Limnochordales</taxon>
        <taxon>Limnochordaceae</taxon>
        <taxon>Limnochorda</taxon>
    </lineage>
</organism>
<feature type="domain" description="Histidine kinase" evidence="8">
    <location>
        <begin position="422"/>
        <end position="616"/>
    </location>
</feature>
<comment type="similarity">
    <text evidence="2">In the N-terminal section; belongs to the phytochrome family.</text>
</comment>
<dbReference type="InterPro" id="IPR029016">
    <property type="entry name" value="GAF-like_dom_sf"/>
</dbReference>
<dbReference type="SMART" id="SM00387">
    <property type="entry name" value="HATPase_c"/>
    <property type="match status" value="1"/>
</dbReference>
<dbReference type="Gene3D" id="1.20.5.1930">
    <property type="match status" value="1"/>
</dbReference>
<gene>
    <name evidence="9" type="ORF">LIP_2690</name>
</gene>
<keyword evidence="6" id="KW-0902">Two-component regulatory system</keyword>
<dbReference type="SUPFAM" id="SSF55874">
    <property type="entry name" value="ATPase domain of HSP90 chaperone/DNA topoisomerase II/histidine kinase"/>
    <property type="match status" value="1"/>
</dbReference>
<dbReference type="PATRIC" id="fig|1555112.3.peg.2730"/>
<name>A0A0K2SN27_LIMPI</name>
<evidence type="ECO:0000313" key="10">
    <source>
        <dbReference type="Proteomes" id="UP000065807"/>
    </source>
</evidence>
<reference evidence="10" key="1">
    <citation type="submission" date="2015-07" db="EMBL/GenBank/DDBJ databases">
        <title>Complete genome sequence and phylogenetic analysis of Limnochorda pilosa.</title>
        <authorList>
            <person name="Watanabe M."/>
            <person name="Kojima H."/>
            <person name="Fukui M."/>
        </authorList>
    </citation>
    <scope>NUCLEOTIDE SEQUENCE [LARGE SCALE GENOMIC DNA]</scope>
    <source>
        <strain evidence="10">HC45</strain>
    </source>
</reference>
<dbReference type="EMBL" id="AP014924">
    <property type="protein sequence ID" value="BAS28520.1"/>
    <property type="molecule type" value="Genomic_DNA"/>
</dbReference>
<dbReference type="SUPFAM" id="SSF55781">
    <property type="entry name" value="GAF domain-like"/>
    <property type="match status" value="2"/>
</dbReference>
<evidence type="ECO:0000259" key="7">
    <source>
        <dbReference type="PROSITE" id="PS50046"/>
    </source>
</evidence>